<dbReference type="Proteomes" id="UP000623250">
    <property type="component" value="Unassembled WGS sequence"/>
</dbReference>
<dbReference type="AlphaFoldDB" id="A0A8I1GED8"/>
<dbReference type="RefSeq" id="WP_155955098.1">
    <property type="nucleotide sequence ID" value="NZ_JAEMUK010000002.1"/>
</dbReference>
<keyword evidence="2" id="KW-1185">Reference proteome</keyword>
<dbReference type="EMBL" id="JAEMUK010000002">
    <property type="protein sequence ID" value="MBJ7542091.1"/>
    <property type="molecule type" value="Genomic_DNA"/>
</dbReference>
<comment type="caution">
    <text evidence="1">The sequence shown here is derived from an EMBL/GenBank/DDBJ whole genome shotgun (WGS) entry which is preliminary data.</text>
</comment>
<name>A0A8I1GED8_9HYPH</name>
<evidence type="ECO:0000313" key="2">
    <source>
        <dbReference type="Proteomes" id="UP000623250"/>
    </source>
</evidence>
<protein>
    <submittedName>
        <fullName evidence="1">Uncharacterized protein</fullName>
    </submittedName>
</protein>
<organism evidence="1 2">
    <name type="scientific">Rhodomicrobium udaipurense</name>
    <dbReference type="NCBI Taxonomy" id="1202716"/>
    <lineage>
        <taxon>Bacteria</taxon>
        <taxon>Pseudomonadati</taxon>
        <taxon>Pseudomonadota</taxon>
        <taxon>Alphaproteobacteria</taxon>
        <taxon>Hyphomicrobiales</taxon>
        <taxon>Hyphomicrobiaceae</taxon>
        <taxon>Rhodomicrobium</taxon>
    </lineage>
</organism>
<accession>A0A8I1GED8</accession>
<evidence type="ECO:0000313" key="1">
    <source>
        <dbReference type="EMBL" id="MBJ7542091.1"/>
    </source>
</evidence>
<reference evidence="1 2" key="1">
    <citation type="submission" date="2020-12" db="EMBL/GenBank/DDBJ databases">
        <title>Revised draft genomes of Rhodomicrobium vannielii ATCC 17100 and Rhodomicrobium udaipurense JA643.</title>
        <authorList>
            <person name="Conners E.M."/>
            <person name="Davenport E.J."/>
            <person name="Bose A."/>
        </authorList>
    </citation>
    <scope>NUCLEOTIDE SEQUENCE [LARGE SCALE GENOMIC DNA]</scope>
    <source>
        <strain evidence="1 2">JA643</strain>
    </source>
</reference>
<sequence length="111" mass="12378">MLRDMSTPSFQRANNLSRLSELFASLRQRELDLSPVVFLEPKLSGRPVLNENGFLRLTGLFSSAPEQVHFDLIFVQLDGRWLLDGVSIAMVRPKPSGAVSAAQTLQPAKKR</sequence>
<proteinExistence type="predicted"/>
<gene>
    <name evidence="1" type="ORF">JDN41_00785</name>
</gene>